<proteinExistence type="predicted"/>
<dbReference type="HOGENOM" id="CLU_1900098_0_0_1"/>
<reference evidence="1" key="1">
    <citation type="journal article" date="2011" name="PLoS Biol.">
        <title>Gene gain and loss during evolution of obligate parasitism in the white rust pathogen of Arabidopsis thaliana.</title>
        <authorList>
            <person name="Kemen E."/>
            <person name="Gardiner A."/>
            <person name="Schultz-Larsen T."/>
            <person name="Kemen A.C."/>
            <person name="Balmuth A.L."/>
            <person name="Robert-Seilaniantz A."/>
            <person name="Bailey K."/>
            <person name="Holub E."/>
            <person name="Studholme D.J."/>
            <person name="Maclean D."/>
            <person name="Jones J.D."/>
        </authorList>
    </citation>
    <scope>NUCLEOTIDE SEQUENCE</scope>
</reference>
<gene>
    <name evidence="1" type="primary">AlNc14C133G7006</name>
    <name evidence="1" type="ORF">ALNC14_079010</name>
</gene>
<reference evidence="1" key="2">
    <citation type="submission" date="2011-02" db="EMBL/GenBank/DDBJ databases">
        <authorList>
            <person name="MacLean D."/>
        </authorList>
    </citation>
    <scope>NUCLEOTIDE SEQUENCE</scope>
</reference>
<sequence>MSTSNARLRKGACCGFAGLTFLKTPAPVVTKNPPPQAPVVTKQLRLGGTKGRQAHSMHINFFNTLLNVPPSARIHHSSLGIVILHVTMATRDVAQDRVEFFSADASTLVHGSCLPRSPRYKEIALDDIGELDIQ</sequence>
<evidence type="ECO:0000313" key="1">
    <source>
        <dbReference type="EMBL" id="CCA21758.1"/>
    </source>
</evidence>
<organism evidence="1">
    <name type="scientific">Albugo laibachii Nc14</name>
    <dbReference type="NCBI Taxonomy" id="890382"/>
    <lineage>
        <taxon>Eukaryota</taxon>
        <taxon>Sar</taxon>
        <taxon>Stramenopiles</taxon>
        <taxon>Oomycota</taxon>
        <taxon>Peronosporomycetes</taxon>
        <taxon>Albuginales</taxon>
        <taxon>Albuginaceae</taxon>
        <taxon>Albugo</taxon>
    </lineage>
</organism>
<name>F0WKF4_9STRA</name>
<accession>F0WKF4</accession>
<dbReference type="EMBL" id="FR824178">
    <property type="protein sequence ID" value="CCA21758.1"/>
    <property type="molecule type" value="Genomic_DNA"/>
</dbReference>
<protein>
    <submittedName>
        <fullName evidence="1">AlNc14C133G7006 protein</fullName>
    </submittedName>
</protein>
<dbReference type="AlphaFoldDB" id="F0WKF4"/>